<reference evidence="2" key="1">
    <citation type="journal article" date="2019" name="Int. J. Syst. Evol. Microbiol.">
        <title>The Global Catalogue of Microorganisms (GCM) 10K type strain sequencing project: providing services to taxonomists for standard genome sequencing and annotation.</title>
        <authorList>
            <consortium name="The Broad Institute Genomics Platform"/>
            <consortium name="The Broad Institute Genome Sequencing Center for Infectious Disease"/>
            <person name="Wu L."/>
            <person name="Ma J."/>
        </authorList>
    </citation>
    <scope>NUCLEOTIDE SEQUENCE [LARGE SCALE GENOMIC DNA]</scope>
    <source>
        <strain evidence="2">JCM 17782</strain>
    </source>
</reference>
<keyword evidence="2" id="KW-1185">Reference proteome</keyword>
<comment type="caution">
    <text evidence="1">The sequence shown here is derived from an EMBL/GenBank/DDBJ whole genome shotgun (WGS) entry which is preliminary data.</text>
</comment>
<gene>
    <name evidence="1" type="ORF">GCM10023161_09400</name>
</gene>
<organism evidence="1 2">
    <name type="scientific">Mycobacterium paraffinicum</name>
    <dbReference type="NCBI Taxonomy" id="53378"/>
    <lineage>
        <taxon>Bacteria</taxon>
        <taxon>Bacillati</taxon>
        <taxon>Actinomycetota</taxon>
        <taxon>Actinomycetes</taxon>
        <taxon>Mycobacteriales</taxon>
        <taxon>Mycobacteriaceae</taxon>
        <taxon>Mycobacterium</taxon>
    </lineage>
</organism>
<evidence type="ECO:0008006" key="3">
    <source>
        <dbReference type="Google" id="ProtNLM"/>
    </source>
</evidence>
<dbReference type="EMBL" id="BAABGF010000011">
    <property type="protein sequence ID" value="GAA4535647.1"/>
    <property type="molecule type" value="Genomic_DNA"/>
</dbReference>
<protein>
    <recommendedName>
        <fullName evidence="3">Secreted protein</fullName>
    </recommendedName>
</protein>
<accession>A0ABP8RD31</accession>
<name>A0ABP8RD31_9MYCO</name>
<dbReference type="Proteomes" id="UP001501417">
    <property type="component" value="Unassembled WGS sequence"/>
</dbReference>
<evidence type="ECO:0000313" key="1">
    <source>
        <dbReference type="EMBL" id="GAA4535647.1"/>
    </source>
</evidence>
<sequence>MFYWYSAVFVSLAVDVDDASPIGGSDITDVGTYQFVRAQSGEHSCQDDRPVTFGPIRTAR</sequence>
<evidence type="ECO:0000313" key="2">
    <source>
        <dbReference type="Proteomes" id="UP001501417"/>
    </source>
</evidence>
<proteinExistence type="predicted"/>